<gene>
    <name evidence="2" type="ORF">PITCH_A2030057</name>
</gene>
<accession>A0A445MWU5</accession>
<evidence type="ECO:0000313" key="2">
    <source>
        <dbReference type="EMBL" id="SPD73913.1"/>
    </source>
</evidence>
<dbReference type="EMBL" id="OJIN01000117">
    <property type="protein sequence ID" value="SPD73913.1"/>
    <property type="molecule type" value="Genomic_DNA"/>
</dbReference>
<keyword evidence="1" id="KW-0472">Membrane</keyword>
<evidence type="ECO:0008006" key="3">
    <source>
        <dbReference type="Google" id="ProtNLM"/>
    </source>
</evidence>
<organism evidence="2">
    <name type="scientific">uncultured Desulfobacterium sp</name>
    <dbReference type="NCBI Taxonomy" id="201089"/>
    <lineage>
        <taxon>Bacteria</taxon>
        <taxon>Pseudomonadati</taxon>
        <taxon>Thermodesulfobacteriota</taxon>
        <taxon>Desulfobacteria</taxon>
        <taxon>Desulfobacterales</taxon>
        <taxon>Desulfobacteriaceae</taxon>
        <taxon>Desulfobacterium</taxon>
        <taxon>environmental samples</taxon>
    </lineage>
</organism>
<keyword evidence="1" id="KW-0812">Transmembrane</keyword>
<feature type="transmembrane region" description="Helical" evidence="1">
    <location>
        <begin position="37"/>
        <end position="55"/>
    </location>
</feature>
<reference evidence="2" key="1">
    <citation type="submission" date="2018-01" db="EMBL/GenBank/DDBJ databases">
        <authorList>
            <person name="Regsiter A."/>
            <person name="William W."/>
        </authorList>
    </citation>
    <scope>NUCLEOTIDE SEQUENCE</scope>
    <source>
        <strain evidence="2">TRIP AH-1</strain>
    </source>
</reference>
<protein>
    <recommendedName>
        <fullName evidence="3">Small multi-drug export protein</fullName>
    </recommendedName>
</protein>
<feature type="transmembrane region" description="Helical" evidence="1">
    <location>
        <begin position="98"/>
        <end position="123"/>
    </location>
</feature>
<dbReference type="Pfam" id="PF06695">
    <property type="entry name" value="Sm_multidrug_ex"/>
    <property type="match status" value="1"/>
</dbReference>
<sequence>MSFLSQGGIVITAYLAAGRLGAIAACLIMGLSPWHSLFISLIIDLFQIPVYGLALESAKRRINLPGRFTTWIKTKADRVRTGILEKESWKGVLRYRHVAIVLVATLPFRGFGVLSACILAVMLGYGRVVGTSLIMSGSLIGSAIAVCMILFPGRYFGVL</sequence>
<feature type="transmembrane region" description="Helical" evidence="1">
    <location>
        <begin position="7"/>
        <end position="31"/>
    </location>
</feature>
<dbReference type="InterPro" id="IPR009577">
    <property type="entry name" value="Sm_multidrug_ex"/>
</dbReference>
<keyword evidence="1" id="KW-1133">Transmembrane helix</keyword>
<evidence type="ECO:0000256" key="1">
    <source>
        <dbReference type="SAM" id="Phobius"/>
    </source>
</evidence>
<proteinExistence type="predicted"/>
<feature type="transmembrane region" description="Helical" evidence="1">
    <location>
        <begin position="129"/>
        <end position="151"/>
    </location>
</feature>
<dbReference type="AlphaFoldDB" id="A0A445MWU5"/>
<name>A0A445MWU5_9BACT</name>